<keyword evidence="3" id="KW-1185">Reference proteome</keyword>
<protein>
    <recommendedName>
        <fullName evidence="4">HNH nuclease domain-containing protein</fullName>
    </recommendedName>
</protein>
<feature type="compositionally biased region" description="Acidic residues" evidence="1">
    <location>
        <begin position="351"/>
        <end position="368"/>
    </location>
</feature>
<evidence type="ECO:0000313" key="3">
    <source>
        <dbReference type="Proteomes" id="UP001221142"/>
    </source>
</evidence>
<accession>A0AAD7BRC1</accession>
<dbReference type="Proteomes" id="UP001221142">
    <property type="component" value="Unassembled WGS sequence"/>
</dbReference>
<proteinExistence type="predicted"/>
<dbReference type="EMBL" id="JARKIF010000010">
    <property type="protein sequence ID" value="KAJ7628363.1"/>
    <property type="molecule type" value="Genomic_DNA"/>
</dbReference>
<name>A0AAD7BRC1_9AGAR</name>
<sequence>MATPVPPGYIRLILTPQDDSFFLEIPTTVTTRNCRKALKYLRFLGFVILAVLGTIHPSRTDPEVDYEHDIVDGSTYYYTYPSTAGLPAPGAVYPDILRRSVLGSAIGTVTSHRLNDFTKDVKKRDKRCIFSNNEIDASDADHIIDFHVGDAWIKHIFDARYNDDEDDDDYDPNETPLNVVDAVQNGFTLSAMIHRYWSMNSLGIIKTPNPALDMADMHEAAAPIFDLEPGYKYPTECRYTLQTLDETMTAIKAEKLFGGFNVDAAFPLHTNHKSRPSGILLHYSYAVLAIRRWGKGQVFLSPDHRPNMTRPPVPVPAKLGPDRHLRSAAQLRETSERRASRQGTGHVDGGAVDDGDAMGGPEDEDAFGEDSQVDFAQQLVLHLWSQSPSAEQRRAEDAAQREAAIRERTEDIHRWRSTMVAHVTSPEIMGV</sequence>
<evidence type="ECO:0008006" key="4">
    <source>
        <dbReference type="Google" id="ProtNLM"/>
    </source>
</evidence>
<gene>
    <name evidence="2" type="ORF">FB45DRAFT_36731</name>
</gene>
<evidence type="ECO:0000313" key="2">
    <source>
        <dbReference type="EMBL" id="KAJ7628363.1"/>
    </source>
</evidence>
<feature type="region of interest" description="Disordered" evidence="1">
    <location>
        <begin position="302"/>
        <end position="368"/>
    </location>
</feature>
<organism evidence="2 3">
    <name type="scientific">Roridomyces roridus</name>
    <dbReference type="NCBI Taxonomy" id="1738132"/>
    <lineage>
        <taxon>Eukaryota</taxon>
        <taxon>Fungi</taxon>
        <taxon>Dikarya</taxon>
        <taxon>Basidiomycota</taxon>
        <taxon>Agaricomycotina</taxon>
        <taxon>Agaricomycetes</taxon>
        <taxon>Agaricomycetidae</taxon>
        <taxon>Agaricales</taxon>
        <taxon>Marasmiineae</taxon>
        <taxon>Mycenaceae</taxon>
        <taxon>Roridomyces</taxon>
    </lineage>
</organism>
<evidence type="ECO:0000256" key="1">
    <source>
        <dbReference type="SAM" id="MobiDB-lite"/>
    </source>
</evidence>
<dbReference type="AlphaFoldDB" id="A0AAD7BRC1"/>
<comment type="caution">
    <text evidence="2">The sequence shown here is derived from an EMBL/GenBank/DDBJ whole genome shotgun (WGS) entry which is preliminary data.</text>
</comment>
<reference evidence="2" key="1">
    <citation type="submission" date="2023-03" db="EMBL/GenBank/DDBJ databases">
        <title>Massive genome expansion in bonnet fungi (Mycena s.s.) driven by repeated elements and novel gene families across ecological guilds.</title>
        <authorList>
            <consortium name="Lawrence Berkeley National Laboratory"/>
            <person name="Harder C.B."/>
            <person name="Miyauchi S."/>
            <person name="Viragh M."/>
            <person name="Kuo A."/>
            <person name="Thoen E."/>
            <person name="Andreopoulos B."/>
            <person name="Lu D."/>
            <person name="Skrede I."/>
            <person name="Drula E."/>
            <person name="Henrissat B."/>
            <person name="Morin E."/>
            <person name="Kohler A."/>
            <person name="Barry K."/>
            <person name="LaButti K."/>
            <person name="Morin E."/>
            <person name="Salamov A."/>
            <person name="Lipzen A."/>
            <person name="Mereny Z."/>
            <person name="Hegedus B."/>
            <person name="Baldrian P."/>
            <person name="Stursova M."/>
            <person name="Weitz H."/>
            <person name="Taylor A."/>
            <person name="Grigoriev I.V."/>
            <person name="Nagy L.G."/>
            <person name="Martin F."/>
            <person name="Kauserud H."/>
        </authorList>
    </citation>
    <scope>NUCLEOTIDE SEQUENCE</scope>
    <source>
        <strain evidence="2">9284</strain>
    </source>
</reference>